<dbReference type="InterPro" id="IPR000048">
    <property type="entry name" value="IQ_motif_EF-hand-BS"/>
</dbReference>
<evidence type="ECO:0000256" key="1">
    <source>
        <dbReference type="SAM" id="MobiDB-lite"/>
    </source>
</evidence>
<dbReference type="CDD" id="cd23767">
    <property type="entry name" value="IQCD"/>
    <property type="match status" value="1"/>
</dbReference>
<dbReference type="Gene3D" id="1.20.5.190">
    <property type="match status" value="1"/>
</dbReference>
<reference evidence="2 3" key="1">
    <citation type="submission" date="2020-08" db="EMBL/GenBank/DDBJ databases">
        <authorList>
            <person name="Newling K."/>
            <person name="Davey J."/>
            <person name="Forrester S."/>
        </authorList>
    </citation>
    <scope>NUCLEOTIDE SEQUENCE [LARGE SCALE GENOMIC DNA]</scope>
    <source>
        <strain evidence="3">Crithidia deanei Carvalho (ATCC PRA-265)</strain>
    </source>
</reference>
<gene>
    <name evidence="2" type="ORF">ADEAN_000623300</name>
</gene>
<organism evidence="2 3">
    <name type="scientific">Angomonas deanei</name>
    <dbReference type="NCBI Taxonomy" id="59799"/>
    <lineage>
        <taxon>Eukaryota</taxon>
        <taxon>Discoba</taxon>
        <taxon>Euglenozoa</taxon>
        <taxon>Kinetoplastea</taxon>
        <taxon>Metakinetoplastina</taxon>
        <taxon>Trypanosomatida</taxon>
        <taxon>Trypanosomatidae</taxon>
        <taxon>Strigomonadinae</taxon>
        <taxon>Angomonas</taxon>
    </lineage>
</organism>
<proteinExistence type="predicted"/>
<dbReference type="AlphaFoldDB" id="A0A7G2CKK9"/>
<protein>
    <submittedName>
        <fullName evidence="2">IQ calmodulin-binding motif containing protein, putative</fullName>
    </submittedName>
</protein>
<keyword evidence="3" id="KW-1185">Reference proteome</keyword>
<feature type="compositionally biased region" description="Polar residues" evidence="1">
    <location>
        <begin position="417"/>
        <end position="426"/>
    </location>
</feature>
<dbReference type="Proteomes" id="UP000515908">
    <property type="component" value="Chromosome 12"/>
</dbReference>
<accession>A0A7G2CKK9</accession>
<sequence length="426" mass="48880">MERYHAQLAAGCAATYLHPTHPLQQRCLNRVASVESTRPPVPANDATRELVPPQLPLRPQGAVHAPRRFGTRVIPVSALLVCIEQVKVPRELQTYLSAVQRYISKTPLPPTPKTGDAHLIPQPPLLPSVRSRAAPPKKIERIITTVDRSSNDKYEQLKRSTAASLADPFLSEYLLCMDTELKRFSKIIVTDQKRKTKVTPHEAAKRIQCFYRRYRFRLHRRARSSERTEAPAAPLSPDSAARRIQTQYRLYRYRRGGRTKERTPHTRDSAATKIQAMWRMYVTRRQCAEKVQYLQWDRHVAATRIQRRWRCYWAQARCTDRWMMNLCHEKSSQASQHLMCSVIRFSLPCACSSLVCTSSDEGCGACSRWCGRPCRLPPRRSRPRFPRLLPTTIVSLSRRRTGPKRRVPRVTERKPTLASTGSASPA</sequence>
<name>A0A7G2CKK9_9TRYP</name>
<dbReference type="Pfam" id="PF00612">
    <property type="entry name" value="IQ"/>
    <property type="match status" value="3"/>
</dbReference>
<dbReference type="VEuPathDB" id="TriTrypDB:ADEAN_000623300"/>
<dbReference type="SMART" id="SM00015">
    <property type="entry name" value="IQ"/>
    <property type="match status" value="3"/>
</dbReference>
<feature type="compositionally biased region" description="Basic residues" evidence="1">
    <location>
        <begin position="397"/>
        <end position="408"/>
    </location>
</feature>
<feature type="region of interest" description="Disordered" evidence="1">
    <location>
        <begin position="397"/>
        <end position="426"/>
    </location>
</feature>
<evidence type="ECO:0000313" key="3">
    <source>
        <dbReference type="Proteomes" id="UP000515908"/>
    </source>
</evidence>
<feature type="region of interest" description="Disordered" evidence="1">
    <location>
        <begin position="37"/>
        <end position="58"/>
    </location>
</feature>
<dbReference type="EMBL" id="LR877156">
    <property type="protein sequence ID" value="CAD2218742.1"/>
    <property type="molecule type" value="Genomic_DNA"/>
</dbReference>
<dbReference type="PROSITE" id="PS50096">
    <property type="entry name" value="IQ"/>
    <property type="match status" value="1"/>
</dbReference>
<evidence type="ECO:0000313" key="2">
    <source>
        <dbReference type="EMBL" id="CAD2218742.1"/>
    </source>
</evidence>